<name>A0A4S3MQ94_9RHOB</name>
<dbReference type="RefSeq" id="WP_136392938.1">
    <property type="nucleotide sequence ID" value="NZ_SSND01000001.1"/>
</dbReference>
<accession>A0A4S3MQ94</accession>
<dbReference type="Gene3D" id="3.40.50.12580">
    <property type="match status" value="1"/>
</dbReference>
<evidence type="ECO:0000313" key="2">
    <source>
        <dbReference type="Proteomes" id="UP000309450"/>
    </source>
</evidence>
<dbReference type="GO" id="GO:0000271">
    <property type="term" value="P:polysaccharide biosynthetic process"/>
    <property type="evidence" value="ECO:0007669"/>
    <property type="project" value="InterPro"/>
</dbReference>
<sequence length="311" mass="34868">MGEFVLHLPDSQLQDPARLKPFYRRLADGLAEAGHAVRLIRHDRDRIEGEVAADTAFHIVDHGRIQHPRVLNAGIAYVYPFWNLDPHGIRALSSIAAMPFDAGTVDGQAARAFMARQRQRLVAARVSRYDQPQDVAPVPSGCIAVFLQSEAHRDLAETCYLSLREMVGAVIARDDPRPIVIKPHPRDLDPETREFLHRIARKDARVQVMDANIHDILAACDCVVTINSAVGIEAMFHRKPVVLCGRADFHHNAVPCHRAGAVDRAIGKAMRRNWPHGRFLYWYFGIQCVNAMSETLVEDVLERVRAAGHRA</sequence>
<dbReference type="Pfam" id="PF05159">
    <property type="entry name" value="Capsule_synth"/>
    <property type="match status" value="1"/>
</dbReference>
<evidence type="ECO:0000313" key="1">
    <source>
        <dbReference type="EMBL" id="THD84557.1"/>
    </source>
</evidence>
<dbReference type="SUPFAM" id="SSF53756">
    <property type="entry name" value="UDP-Glycosyltransferase/glycogen phosphorylase"/>
    <property type="match status" value="1"/>
</dbReference>
<dbReference type="EMBL" id="SSND01000001">
    <property type="protein sequence ID" value="THD84557.1"/>
    <property type="molecule type" value="Genomic_DNA"/>
</dbReference>
<dbReference type="InterPro" id="IPR007833">
    <property type="entry name" value="Capsule_polysaccharide_synth"/>
</dbReference>
<comment type="caution">
    <text evidence="1">The sequence shown here is derived from an EMBL/GenBank/DDBJ whole genome shotgun (WGS) entry which is preliminary data.</text>
</comment>
<dbReference type="AlphaFoldDB" id="A0A4S3MQ94"/>
<keyword evidence="2" id="KW-1185">Reference proteome</keyword>
<reference evidence="1 2" key="1">
    <citation type="submission" date="2019-04" db="EMBL/GenBank/DDBJ databases">
        <title>Draft genome sequence of Gemmobacter aestuarii sp. nov.</title>
        <authorList>
            <person name="Hameed A."/>
            <person name="Lin S.-Y."/>
            <person name="Shahina M."/>
            <person name="Lai W.-A."/>
            <person name="Young C.-C."/>
        </authorList>
    </citation>
    <scope>NUCLEOTIDE SEQUENCE [LARGE SCALE GENOMIC DNA]</scope>
    <source>
        <strain evidence="1 2">CC-PW-75</strain>
    </source>
</reference>
<evidence type="ECO:0008006" key="3">
    <source>
        <dbReference type="Google" id="ProtNLM"/>
    </source>
</evidence>
<dbReference type="GO" id="GO:0015774">
    <property type="term" value="P:polysaccharide transport"/>
    <property type="evidence" value="ECO:0007669"/>
    <property type="project" value="InterPro"/>
</dbReference>
<organism evidence="1 2">
    <name type="scientific">Aliigemmobacter aestuarii</name>
    <dbReference type="NCBI Taxonomy" id="1445661"/>
    <lineage>
        <taxon>Bacteria</taxon>
        <taxon>Pseudomonadati</taxon>
        <taxon>Pseudomonadota</taxon>
        <taxon>Alphaproteobacteria</taxon>
        <taxon>Rhodobacterales</taxon>
        <taxon>Paracoccaceae</taxon>
        <taxon>Aliigemmobacter</taxon>
    </lineage>
</organism>
<proteinExistence type="predicted"/>
<protein>
    <recommendedName>
        <fullName evidence="3">Capsular biosynthesis protein</fullName>
    </recommendedName>
</protein>
<dbReference type="OrthoDB" id="6713140at2"/>
<gene>
    <name evidence="1" type="ORF">E7811_02105</name>
</gene>
<dbReference type="Proteomes" id="UP000309450">
    <property type="component" value="Unassembled WGS sequence"/>
</dbReference>
<dbReference type="InterPro" id="IPR043148">
    <property type="entry name" value="TagF_C"/>
</dbReference>